<dbReference type="OrthoDB" id="8775810at2759"/>
<proteinExistence type="inferred from homology"/>
<dbReference type="PANTHER" id="PTHR16517">
    <property type="entry name" value="TUBBY-RELATED"/>
    <property type="match status" value="1"/>
</dbReference>
<dbReference type="EMBL" id="BJWL01000003">
    <property type="protein sequence ID" value="GFY85224.1"/>
    <property type="molecule type" value="Genomic_DNA"/>
</dbReference>
<comment type="similarity">
    <text evidence="1">Belongs to the TUB family.</text>
</comment>
<sequence>MSDSRGVSRRSFDMKLGYGLKSRSQRVVQDSSVAEIDALKQSCWANMPQELLREVLVKIEASERGWPLRRSVVACAGVCRSWREIMKEVVRTPEASGKLTFPISVKQPGPRESLLQCFIRRNRSTQTLSSLPQLNSSFIMASICTIANFSISVAALADDGKFLLAARKCRRPPTCTDYNISLHAADMSKGSSTYIGKLRSNFLGTKFIIYDGFPPHDGAKIMKSCSTRLVGSKQVSPRIPAGNYPVAHISYELNVLGSRGPRRMHCVMDAIPSSSIEPGGVAPTQTEFPLSNIDSFPSFPFFRSKSSRMENFLSVRSIDQRHGALVLKKQGSQMARATPVLVLEFSWTGNGCFCEELSVGSFCRERTSGAFAICLSSFDTKIACE</sequence>
<evidence type="ECO:0000259" key="2">
    <source>
        <dbReference type="Pfam" id="PF01167"/>
    </source>
</evidence>
<dbReference type="Pfam" id="PF01167">
    <property type="entry name" value="Tub"/>
    <property type="match status" value="1"/>
</dbReference>
<dbReference type="PROSITE" id="PS01201">
    <property type="entry name" value="TUB_2"/>
    <property type="match status" value="1"/>
</dbReference>
<dbReference type="Proteomes" id="UP000585474">
    <property type="component" value="Unassembled WGS sequence"/>
</dbReference>
<name>A0A7J0EFG8_9ERIC</name>
<accession>A0A7J0EFG8</accession>
<dbReference type="AlphaFoldDB" id="A0A7J0EFG8"/>
<dbReference type="InterPro" id="IPR018066">
    <property type="entry name" value="Tubby_C_CS"/>
</dbReference>
<dbReference type="InterPro" id="IPR025659">
    <property type="entry name" value="Tubby-like_C"/>
</dbReference>
<organism evidence="3 4">
    <name type="scientific">Actinidia rufa</name>
    <dbReference type="NCBI Taxonomy" id="165716"/>
    <lineage>
        <taxon>Eukaryota</taxon>
        <taxon>Viridiplantae</taxon>
        <taxon>Streptophyta</taxon>
        <taxon>Embryophyta</taxon>
        <taxon>Tracheophyta</taxon>
        <taxon>Spermatophyta</taxon>
        <taxon>Magnoliopsida</taxon>
        <taxon>eudicotyledons</taxon>
        <taxon>Gunneridae</taxon>
        <taxon>Pentapetalae</taxon>
        <taxon>asterids</taxon>
        <taxon>Ericales</taxon>
        <taxon>Actinidiaceae</taxon>
        <taxon>Actinidia</taxon>
    </lineage>
</organism>
<evidence type="ECO:0000256" key="1">
    <source>
        <dbReference type="ARBA" id="ARBA00007129"/>
    </source>
</evidence>
<comment type="caution">
    <text evidence="3">The sequence shown here is derived from an EMBL/GenBank/DDBJ whole genome shotgun (WGS) entry which is preliminary data.</text>
</comment>
<dbReference type="PRINTS" id="PR01573">
    <property type="entry name" value="SUPERTUBBY"/>
</dbReference>
<dbReference type="CDD" id="cd22153">
    <property type="entry name" value="F-box_AtTLP-like"/>
    <property type="match status" value="1"/>
</dbReference>
<protein>
    <submittedName>
        <fullName evidence="3">Tubby like protein 3</fullName>
    </submittedName>
</protein>
<evidence type="ECO:0000313" key="4">
    <source>
        <dbReference type="Proteomes" id="UP000585474"/>
    </source>
</evidence>
<gene>
    <name evidence="3" type="ORF">Acr_03g0019980</name>
</gene>
<reference evidence="3 4" key="1">
    <citation type="submission" date="2019-07" db="EMBL/GenBank/DDBJ databases">
        <title>De Novo Assembly of kiwifruit Actinidia rufa.</title>
        <authorList>
            <person name="Sugita-Konishi S."/>
            <person name="Sato K."/>
            <person name="Mori E."/>
            <person name="Abe Y."/>
            <person name="Kisaki G."/>
            <person name="Hamano K."/>
            <person name="Suezawa K."/>
            <person name="Otani M."/>
            <person name="Fukuda T."/>
            <person name="Manabe T."/>
            <person name="Gomi K."/>
            <person name="Tabuchi M."/>
            <person name="Akimitsu K."/>
            <person name="Kataoka I."/>
        </authorList>
    </citation>
    <scope>NUCLEOTIDE SEQUENCE [LARGE SCALE GENOMIC DNA]</scope>
    <source>
        <strain evidence="4">cv. Fuchu</strain>
    </source>
</reference>
<dbReference type="InterPro" id="IPR000007">
    <property type="entry name" value="Tubby_C"/>
</dbReference>
<dbReference type="SUPFAM" id="SSF54518">
    <property type="entry name" value="Tubby C-terminal domain-like"/>
    <property type="match status" value="1"/>
</dbReference>
<evidence type="ECO:0000313" key="3">
    <source>
        <dbReference type="EMBL" id="GFY85224.1"/>
    </source>
</evidence>
<dbReference type="PANTHER" id="PTHR16517:SF158">
    <property type="entry name" value="TUBBY-LIKE F-BOX PROTEIN 9"/>
    <property type="match status" value="1"/>
</dbReference>
<dbReference type="Gene3D" id="3.20.90.10">
    <property type="entry name" value="Tubby Protein, Chain A"/>
    <property type="match status" value="1"/>
</dbReference>
<keyword evidence="4" id="KW-1185">Reference proteome</keyword>
<feature type="domain" description="Tubby C-terminal" evidence="2">
    <location>
        <begin position="105"/>
        <end position="345"/>
    </location>
</feature>